<sequence length="129" mass="14132">MSMKVVLVVEDDELNLKLVRELLEFSGFETLEATNGLEALAMIRKERPSLVLMDIQMPTMDGLEATRRIKADAQTRDIPVVALTSSAMKGDREAILAAGCDAYMSKPIDIHRLLDLIKAFLSGSGNNPA</sequence>
<dbReference type="EMBL" id="BDFE01000020">
    <property type="protein sequence ID" value="GAU09901.1"/>
    <property type="molecule type" value="Genomic_DNA"/>
</dbReference>
<feature type="domain" description="Response regulatory" evidence="4">
    <location>
        <begin position="5"/>
        <end position="121"/>
    </location>
</feature>
<evidence type="ECO:0000256" key="3">
    <source>
        <dbReference type="PROSITE-ProRule" id="PRU00169"/>
    </source>
</evidence>
<dbReference type="PANTHER" id="PTHR45339">
    <property type="entry name" value="HYBRID SIGNAL TRANSDUCTION HISTIDINE KINASE J"/>
    <property type="match status" value="1"/>
</dbReference>
<evidence type="ECO:0000313" key="5">
    <source>
        <dbReference type="EMBL" id="GAU09901.1"/>
    </source>
</evidence>
<gene>
    <name evidence="5" type="ORF">DPF_2637</name>
</gene>
<dbReference type="AlphaFoldDB" id="A0A194ALJ8"/>
<protein>
    <submittedName>
        <fullName evidence="5">Two-component system response regulator</fullName>
    </submittedName>
</protein>
<name>A0A194ALJ8_9BACT</name>
<keyword evidence="6" id="KW-1185">Reference proteome</keyword>
<dbReference type="Pfam" id="PF00072">
    <property type="entry name" value="Response_reg"/>
    <property type="match status" value="1"/>
</dbReference>
<dbReference type="InterPro" id="IPR001789">
    <property type="entry name" value="Sig_transdc_resp-reg_receiver"/>
</dbReference>
<dbReference type="GO" id="GO:0000160">
    <property type="term" value="P:phosphorelay signal transduction system"/>
    <property type="evidence" value="ECO:0007669"/>
    <property type="project" value="UniProtKB-KW"/>
</dbReference>
<reference evidence="6" key="1">
    <citation type="submission" date="2016-06" db="EMBL/GenBank/DDBJ databases">
        <title>Draft genome sequence of Desulfoplanes formicivorans strain Pf12B.</title>
        <authorList>
            <person name="Watanabe M."/>
            <person name="Kojima H."/>
            <person name="Fukui M."/>
        </authorList>
    </citation>
    <scope>NUCLEOTIDE SEQUENCE [LARGE SCALE GENOMIC DNA]</scope>
    <source>
        <strain evidence="6">Pf12B</strain>
    </source>
</reference>
<dbReference type="STRING" id="1592317.DPF_2637"/>
<dbReference type="Gene3D" id="3.40.50.2300">
    <property type="match status" value="1"/>
</dbReference>
<evidence type="ECO:0000259" key="4">
    <source>
        <dbReference type="PROSITE" id="PS50110"/>
    </source>
</evidence>
<dbReference type="SUPFAM" id="SSF52172">
    <property type="entry name" value="CheY-like"/>
    <property type="match status" value="1"/>
</dbReference>
<evidence type="ECO:0000256" key="2">
    <source>
        <dbReference type="ARBA" id="ARBA00023012"/>
    </source>
</evidence>
<dbReference type="SMART" id="SM00448">
    <property type="entry name" value="REC"/>
    <property type="match status" value="1"/>
</dbReference>
<dbReference type="CDD" id="cd17548">
    <property type="entry name" value="REC_DivK-like"/>
    <property type="match status" value="1"/>
</dbReference>
<dbReference type="PANTHER" id="PTHR45339:SF1">
    <property type="entry name" value="HYBRID SIGNAL TRANSDUCTION HISTIDINE KINASE J"/>
    <property type="match status" value="1"/>
</dbReference>
<proteinExistence type="predicted"/>
<keyword evidence="2" id="KW-0902">Two-component regulatory system</keyword>
<evidence type="ECO:0000313" key="6">
    <source>
        <dbReference type="Proteomes" id="UP000095200"/>
    </source>
</evidence>
<dbReference type="RefSeq" id="WP_083254724.1">
    <property type="nucleotide sequence ID" value="NZ_BDFE01000020.1"/>
</dbReference>
<feature type="modified residue" description="4-aspartylphosphate" evidence="3">
    <location>
        <position position="54"/>
    </location>
</feature>
<dbReference type="Proteomes" id="UP000095200">
    <property type="component" value="Unassembled WGS sequence"/>
</dbReference>
<comment type="caution">
    <text evidence="5">The sequence shown here is derived from an EMBL/GenBank/DDBJ whole genome shotgun (WGS) entry which is preliminary data.</text>
</comment>
<dbReference type="OrthoDB" id="9816343at2"/>
<keyword evidence="1 3" id="KW-0597">Phosphoprotein</keyword>
<organism evidence="5 6">
    <name type="scientific">Desulfoplanes formicivorans</name>
    <dbReference type="NCBI Taxonomy" id="1592317"/>
    <lineage>
        <taxon>Bacteria</taxon>
        <taxon>Pseudomonadati</taxon>
        <taxon>Thermodesulfobacteriota</taxon>
        <taxon>Desulfovibrionia</taxon>
        <taxon>Desulfovibrionales</taxon>
        <taxon>Desulfoplanaceae</taxon>
        <taxon>Desulfoplanes</taxon>
    </lineage>
</organism>
<dbReference type="PROSITE" id="PS50110">
    <property type="entry name" value="RESPONSE_REGULATORY"/>
    <property type="match status" value="1"/>
</dbReference>
<dbReference type="InterPro" id="IPR011006">
    <property type="entry name" value="CheY-like_superfamily"/>
</dbReference>
<accession>A0A194ALJ8</accession>
<evidence type="ECO:0000256" key="1">
    <source>
        <dbReference type="ARBA" id="ARBA00022553"/>
    </source>
</evidence>